<protein>
    <submittedName>
        <fullName evidence="1">Uncharacterized protein</fullName>
    </submittedName>
</protein>
<accession>Q3ABI8</accession>
<organism evidence="1 2">
    <name type="scientific">Carboxydothermus hydrogenoformans (strain ATCC BAA-161 / DSM 6008 / Z-2901)</name>
    <dbReference type="NCBI Taxonomy" id="246194"/>
    <lineage>
        <taxon>Bacteria</taxon>
        <taxon>Bacillati</taxon>
        <taxon>Bacillota</taxon>
        <taxon>Clostridia</taxon>
        <taxon>Thermoanaerobacterales</taxon>
        <taxon>Thermoanaerobacteraceae</taxon>
        <taxon>Carboxydothermus</taxon>
    </lineage>
</organism>
<name>Q3ABI8_CARHZ</name>
<dbReference type="STRING" id="246194.CHY_1676"/>
<reference evidence="1 2" key="1">
    <citation type="journal article" date="2005" name="PLoS Genet.">
        <title>Life in hot carbon monoxide: the complete genome sequence of Carboxydothermus hydrogenoformans Z-2901.</title>
        <authorList>
            <person name="Wu M."/>
            <person name="Ren Q."/>
            <person name="Durkin A.S."/>
            <person name="Daugherty S.C."/>
            <person name="Brinkac L.M."/>
            <person name="Dodson R.J."/>
            <person name="Madupu R."/>
            <person name="Sullivan S.A."/>
            <person name="Kolonay J.F."/>
            <person name="Haft D.H."/>
            <person name="Nelson W.C."/>
            <person name="Tallon L.J."/>
            <person name="Jones K.M."/>
            <person name="Ulrich L.E."/>
            <person name="Gonzalez J.M."/>
            <person name="Zhulin I.B."/>
            <person name="Robb F.T."/>
            <person name="Eisen J.A."/>
        </authorList>
    </citation>
    <scope>NUCLEOTIDE SEQUENCE [LARGE SCALE GENOMIC DNA]</scope>
    <source>
        <strain evidence="2">ATCC BAA-161 / DSM 6008 / Z-2901</strain>
    </source>
</reference>
<keyword evidence="2" id="KW-1185">Reference proteome</keyword>
<evidence type="ECO:0000313" key="2">
    <source>
        <dbReference type="Proteomes" id="UP000002706"/>
    </source>
</evidence>
<dbReference type="AlphaFoldDB" id="Q3ABI8"/>
<gene>
    <name evidence="1" type="ordered locus">CHY_1676</name>
</gene>
<evidence type="ECO:0000313" key="1">
    <source>
        <dbReference type="EMBL" id="ABB13857.1"/>
    </source>
</evidence>
<dbReference type="HOGENOM" id="CLU_2033850_0_0_9"/>
<dbReference type="InParanoid" id="Q3ABI8"/>
<dbReference type="EMBL" id="CP000141">
    <property type="protein sequence ID" value="ABB13857.1"/>
    <property type="molecule type" value="Genomic_DNA"/>
</dbReference>
<dbReference type="Proteomes" id="UP000002706">
    <property type="component" value="Chromosome"/>
</dbReference>
<sequence>MRVVISQVKAVPSARYGFVPRCVPWEINLIQDPNTGMIEQEINISVSMTCKHGYPAADGTITFFPTPEELADSPVPVLVIAVIYSGEIDETKVLKEISTEEDWQWLYNTYGVTKEHLGITG</sequence>
<dbReference type="RefSeq" id="WP_011344571.1">
    <property type="nucleotide sequence ID" value="NC_007503.1"/>
</dbReference>
<proteinExistence type="predicted"/>
<dbReference type="KEGG" id="chy:CHY_1676"/>